<dbReference type="Proteomes" id="UP000007110">
    <property type="component" value="Unassembled WGS sequence"/>
</dbReference>
<dbReference type="GeneID" id="576800"/>
<feature type="domain" description="Inositol polyphosphate-related phosphatase" evidence="4">
    <location>
        <begin position="5"/>
        <end position="392"/>
    </location>
</feature>
<keyword evidence="2" id="KW-0378">Hydrolase</keyword>
<dbReference type="EC" id="3.1.3.56" evidence="1"/>
<dbReference type="InParanoid" id="A0A7M7NZT8"/>
<dbReference type="Gene3D" id="3.60.10.10">
    <property type="entry name" value="Endonuclease/exonuclease/phosphatase"/>
    <property type="match status" value="1"/>
</dbReference>
<dbReference type="OrthoDB" id="5780965at2759"/>
<dbReference type="CTD" id="3632"/>
<sequence length="425" mass="49894">MEMEMEPGVLLITANVGSIFEEPVHMMSIWLDKLYETIKRLEPHFIALHCQELGGKDFEVSMQHVDNFVQKLYDSEALQDFDRSSVFLDKEFKTPECFTALGSFYFIHKSLKDAQCYDYTDCKYRQLSGHEVYSSNLAKVTTQEKHKFPAHFYPECKWSRKGFMRTRWSINGRQYELVNVHLFHDANNVIAVETQFPSQYSKTRRKGLEFVIQRLSQEKHSRVPFFIFGDFNFRLDAQGVVKALVLQAKPTYTKKDGAITRIEYSDENNSQVLLTLEKKKFEMDDPDRIMENGIQWLSRFDKEFSCFTKQLLEYDVTFQPSYPYSEDISDGHSYMKTRPPAWCDRVFMSHSAKALISDANSMPCYNVIGQDVCMGDHKPVFLYFPLSKSGANISVVWPLRIRYKYNYHYTRSEHPHVLIYRETSV</sequence>
<dbReference type="InterPro" id="IPR039737">
    <property type="entry name" value="INPP5A"/>
</dbReference>
<dbReference type="InterPro" id="IPR000300">
    <property type="entry name" value="IPPc"/>
</dbReference>
<evidence type="ECO:0000313" key="5">
    <source>
        <dbReference type="EnsemblMetazoa" id="XP_030841740"/>
    </source>
</evidence>
<dbReference type="OMA" id="FGMETCT"/>
<name>A0A7M7NZT8_STRPU</name>
<dbReference type="EnsemblMetazoa" id="XM_030985880">
    <property type="protein sequence ID" value="XP_030841740"/>
    <property type="gene ID" value="LOC576800"/>
</dbReference>
<comment type="similarity">
    <text evidence="3">Belongs to the inositol 1,4,5-trisphosphate 5-phosphatase type I family.</text>
</comment>
<dbReference type="InterPro" id="IPR036691">
    <property type="entry name" value="Endo/exonu/phosph_ase_sf"/>
</dbReference>
<evidence type="ECO:0000256" key="2">
    <source>
        <dbReference type="ARBA" id="ARBA00022801"/>
    </source>
</evidence>
<keyword evidence="6" id="KW-1185">Reference proteome</keyword>
<proteinExistence type="inferred from homology"/>
<evidence type="ECO:0000256" key="1">
    <source>
        <dbReference type="ARBA" id="ARBA00012997"/>
    </source>
</evidence>
<dbReference type="PANTHER" id="PTHR12997:SF2">
    <property type="entry name" value="INOSITOL POLYPHOSPHATE-5-PHOSPHATASE A"/>
    <property type="match status" value="1"/>
</dbReference>
<dbReference type="GO" id="GO:0004445">
    <property type="term" value="F:inositol-polyphosphate 5-phosphatase activity"/>
    <property type="evidence" value="ECO:0000318"/>
    <property type="project" value="GO_Central"/>
</dbReference>
<dbReference type="SUPFAM" id="SSF56219">
    <property type="entry name" value="DNase I-like"/>
    <property type="match status" value="1"/>
</dbReference>
<dbReference type="RefSeq" id="XP_030841740.1">
    <property type="nucleotide sequence ID" value="XM_030985880.1"/>
</dbReference>
<dbReference type="SMART" id="SM00128">
    <property type="entry name" value="IPPc"/>
    <property type="match status" value="1"/>
</dbReference>
<evidence type="ECO:0000313" key="6">
    <source>
        <dbReference type="Proteomes" id="UP000007110"/>
    </source>
</evidence>
<dbReference type="KEGG" id="spu:576800"/>
<evidence type="ECO:0000259" key="4">
    <source>
        <dbReference type="SMART" id="SM00128"/>
    </source>
</evidence>
<evidence type="ECO:0000256" key="3">
    <source>
        <dbReference type="ARBA" id="ARBA00023599"/>
    </source>
</evidence>
<dbReference type="EnsemblMetazoa" id="XM_030985881">
    <property type="protein sequence ID" value="XP_030841741"/>
    <property type="gene ID" value="LOC576800"/>
</dbReference>
<dbReference type="GO" id="GO:0046856">
    <property type="term" value="P:phosphatidylinositol dephosphorylation"/>
    <property type="evidence" value="ECO:0007669"/>
    <property type="project" value="InterPro"/>
</dbReference>
<dbReference type="PANTHER" id="PTHR12997">
    <property type="entry name" value="TYPE I INOSITOL-1,4,5-TRISPHOSPHATE 5-PHOSPHATASE"/>
    <property type="match status" value="1"/>
</dbReference>
<reference evidence="6" key="1">
    <citation type="submission" date="2015-02" db="EMBL/GenBank/DDBJ databases">
        <title>Genome sequencing for Strongylocentrotus purpuratus.</title>
        <authorList>
            <person name="Murali S."/>
            <person name="Liu Y."/>
            <person name="Vee V."/>
            <person name="English A."/>
            <person name="Wang M."/>
            <person name="Skinner E."/>
            <person name="Han Y."/>
            <person name="Muzny D.M."/>
            <person name="Worley K.C."/>
            <person name="Gibbs R.A."/>
        </authorList>
    </citation>
    <scope>NUCLEOTIDE SEQUENCE</scope>
</reference>
<reference evidence="5" key="2">
    <citation type="submission" date="2021-01" db="UniProtKB">
        <authorList>
            <consortium name="EnsemblMetazoa"/>
        </authorList>
    </citation>
    <scope>IDENTIFICATION</scope>
</reference>
<dbReference type="Pfam" id="PF22669">
    <property type="entry name" value="Exo_endo_phos2"/>
    <property type="match status" value="1"/>
</dbReference>
<accession>A0A7M7NZT8</accession>
<organism evidence="5 6">
    <name type="scientific">Strongylocentrotus purpuratus</name>
    <name type="common">Purple sea urchin</name>
    <dbReference type="NCBI Taxonomy" id="7668"/>
    <lineage>
        <taxon>Eukaryota</taxon>
        <taxon>Metazoa</taxon>
        <taxon>Echinodermata</taxon>
        <taxon>Eleutherozoa</taxon>
        <taxon>Echinozoa</taxon>
        <taxon>Echinoidea</taxon>
        <taxon>Euechinoidea</taxon>
        <taxon>Echinacea</taxon>
        <taxon>Camarodonta</taxon>
        <taxon>Echinidea</taxon>
        <taxon>Strongylocentrotidae</taxon>
        <taxon>Strongylocentrotus</taxon>
    </lineage>
</organism>
<dbReference type="RefSeq" id="XP_030841741.1">
    <property type="nucleotide sequence ID" value="XM_030985881.1"/>
</dbReference>
<dbReference type="AlphaFoldDB" id="A0A7M7NZT8"/>
<protein>
    <recommendedName>
        <fullName evidence="1">inositol-polyphosphate 5-phosphatase</fullName>
        <ecNumber evidence="1">3.1.3.56</ecNumber>
    </recommendedName>
</protein>